<dbReference type="Gene3D" id="3.40.50.720">
    <property type="entry name" value="NAD(P)-binding Rossmann-like Domain"/>
    <property type="match status" value="1"/>
</dbReference>
<feature type="domain" description="Enoyl reductase (ER)" evidence="2">
    <location>
        <begin position="10"/>
        <end position="346"/>
    </location>
</feature>
<dbReference type="HOGENOM" id="CLU_026673_3_3_1"/>
<dbReference type="Gene3D" id="3.90.180.10">
    <property type="entry name" value="Medium-chain alcohol dehydrogenases, catalytic domain"/>
    <property type="match status" value="1"/>
</dbReference>
<dbReference type="Proteomes" id="UP000027920">
    <property type="component" value="Unassembled WGS sequence"/>
</dbReference>
<dbReference type="GeneID" id="25280457"/>
<proteinExistence type="predicted"/>
<reference evidence="3 4" key="1">
    <citation type="submission" date="2013-03" db="EMBL/GenBank/DDBJ databases">
        <title>The Genome Sequence of Exophiala aquamarina CBS 119918.</title>
        <authorList>
            <consortium name="The Broad Institute Genomics Platform"/>
            <person name="Cuomo C."/>
            <person name="de Hoog S."/>
            <person name="Gorbushina A."/>
            <person name="Walker B."/>
            <person name="Young S.K."/>
            <person name="Zeng Q."/>
            <person name="Gargeya S."/>
            <person name="Fitzgerald M."/>
            <person name="Haas B."/>
            <person name="Abouelleil A."/>
            <person name="Allen A.W."/>
            <person name="Alvarado L."/>
            <person name="Arachchi H.M."/>
            <person name="Berlin A.M."/>
            <person name="Chapman S.B."/>
            <person name="Gainer-Dewar J."/>
            <person name="Goldberg J."/>
            <person name="Griggs A."/>
            <person name="Gujja S."/>
            <person name="Hansen M."/>
            <person name="Howarth C."/>
            <person name="Imamovic A."/>
            <person name="Ireland A."/>
            <person name="Larimer J."/>
            <person name="McCowan C."/>
            <person name="Murphy C."/>
            <person name="Pearson M."/>
            <person name="Poon T.W."/>
            <person name="Priest M."/>
            <person name="Roberts A."/>
            <person name="Saif S."/>
            <person name="Shea T."/>
            <person name="Sisk P."/>
            <person name="Sykes S."/>
            <person name="Wortman J."/>
            <person name="Nusbaum C."/>
            <person name="Birren B."/>
        </authorList>
    </citation>
    <scope>NUCLEOTIDE SEQUENCE [LARGE SCALE GENOMIC DNA]</scope>
    <source>
        <strain evidence="3 4">CBS 119918</strain>
    </source>
</reference>
<dbReference type="SUPFAM" id="SSF50129">
    <property type="entry name" value="GroES-like"/>
    <property type="match status" value="1"/>
</dbReference>
<dbReference type="PROSITE" id="PS01162">
    <property type="entry name" value="QOR_ZETA_CRYSTAL"/>
    <property type="match status" value="1"/>
</dbReference>
<evidence type="ECO:0000313" key="3">
    <source>
        <dbReference type="EMBL" id="KEF57614.1"/>
    </source>
</evidence>
<dbReference type="PANTHER" id="PTHR11695">
    <property type="entry name" value="ALCOHOL DEHYDROGENASE RELATED"/>
    <property type="match status" value="1"/>
</dbReference>
<evidence type="ECO:0000256" key="1">
    <source>
        <dbReference type="ARBA" id="ARBA00023002"/>
    </source>
</evidence>
<name>A0A072PBW6_9EURO</name>
<dbReference type="VEuPathDB" id="FungiDB:A1O9_05532"/>
<keyword evidence="4" id="KW-1185">Reference proteome</keyword>
<dbReference type="GO" id="GO:0016491">
    <property type="term" value="F:oxidoreductase activity"/>
    <property type="evidence" value="ECO:0007669"/>
    <property type="project" value="UniProtKB-KW"/>
</dbReference>
<accession>A0A072PBW6</accession>
<dbReference type="PANTHER" id="PTHR11695:SF294">
    <property type="entry name" value="RETICULON-4-INTERACTING PROTEIN 1, MITOCHONDRIAL"/>
    <property type="match status" value="1"/>
</dbReference>
<dbReference type="STRING" id="1182545.A0A072PBW6"/>
<dbReference type="InterPro" id="IPR011032">
    <property type="entry name" value="GroES-like_sf"/>
</dbReference>
<evidence type="ECO:0000313" key="4">
    <source>
        <dbReference type="Proteomes" id="UP000027920"/>
    </source>
</evidence>
<dbReference type="Pfam" id="PF13602">
    <property type="entry name" value="ADH_zinc_N_2"/>
    <property type="match status" value="1"/>
</dbReference>
<organism evidence="3 4">
    <name type="scientific">Exophiala aquamarina CBS 119918</name>
    <dbReference type="NCBI Taxonomy" id="1182545"/>
    <lineage>
        <taxon>Eukaryota</taxon>
        <taxon>Fungi</taxon>
        <taxon>Dikarya</taxon>
        <taxon>Ascomycota</taxon>
        <taxon>Pezizomycotina</taxon>
        <taxon>Eurotiomycetes</taxon>
        <taxon>Chaetothyriomycetidae</taxon>
        <taxon>Chaetothyriales</taxon>
        <taxon>Herpotrichiellaceae</taxon>
        <taxon>Exophiala</taxon>
    </lineage>
</organism>
<dbReference type="RefSeq" id="XP_013260204.1">
    <property type="nucleotide sequence ID" value="XM_013404750.1"/>
</dbReference>
<dbReference type="InterPro" id="IPR036291">
    <property type="entry name" value="NAD(P)-bd_dom_sf"/>
</dbReference>
<dbReference type="OrthoDB" id="3509362at2759"/>
<dbReference type="InterPro" id="IPR020843">
    <property type="entry name" value="ER"/>
</dbReference>
<dbReference type="GO" id="GO:0005739">
    <property type="term" value="C:mitochondrion"/>
    <property type="evidence" value="ECO:0007669"/>
    <property type="project" value="TreeGrafter"/>
</dbReference>
<dbReference type="CDD" id="cd08267">
    <property type="entry name" value="MDR1"/>
    <property type="match status" value="1"/>
</dbReference>
<dbReference type="InterPro" id="IPR050700">
    <property type="entry name" value="YIM1/Zinc_Alcohol_DH_Fams"/>
</dbReference>
<dbReference type="SMART" id="SM00829">
    <property type="entry name" value="PKS_ER"/>
    <property type="match status" value="1"/>
</dbReference>
<dbReference type="EMBL" id="AMGV01000004">
    <property type="protein sequence ID" value="KEF57614.1"/>
    <property type="molecule type" value="Genomic_DNA"/>
</dbReference>
<comment type="caution">
    <text evidence="3">The sequence shown here is derived from an EMBL/GenBank/DDBJ whole genome shotgun (WGS) entry which is preliminary data.</text>
</comment>
<dbReference type="AlphaFoldDB" id="A0A072PBW6"/>
<protein>
    <recommendedName>
        <fullName evidence="2">Enoyl reductase (ER) domain-containing protein</fullName>
    </recommendedName>
</protein>
<gene>
    <name evidence="3" type="ORF">A1O9_05532</name>
</gene>
<dbReference type="Pfam" id="PF08240">
    <property type="entry name" value="ADH_N"/>
    <property type="match status" value="1"/>
</dbReference>
<keyword evidence="1" id="KW-0560">Oxidoreductase</keyword>
<evidence type="ECO:0000259" key="2">
    <source>
        <dbReference type="SMART" id="SM00829"/>
    </source>
</evidence>
<sequence length="350" mass="37756">MRGWAYRARGTPAEVLKFEVDLPQASPESLGPHEVLVQVKYAALFQGTAAMMAMMPHFNDKAWVPENAYSGVIVATGARVEHVAVDDDVFGGFAADVSRKYGGVLAEYVVLPDHVVVRKPRNVSLRDIAGMGAGGVTAMQFVEVTKLKRGDRVLITGASGGTGTLVVQAARAAVGGEGLVVGTCSAANEHLVKELGVHEVIDYKQHPVLHEYLSDQYSSRPFDAIIDMVGEDNSNVKNSSAYLKADGIFVFGGNMPLIHGGGTILEMIRWFIGIKIAQTMPLLLGGMPRKCLMHSGKISKEALDKLVVFIEDGRMRPVLDSVVEMDQVLQGYSKLATSRARGKLIVHVQD</sequence>
<dbReference type="InterPro" id="IPR002364">
    <property type="entry name" value="Quin_OxRdtase/zeta-crystal_CS"/>
</dbReference>
<dbReference type="InterPro" id="IPR013154">
    <property type="entry name" value="ADH-like_N"/>
</dbReference>
<dbReference type="SUPFAM" id="SSF51735">
    <property type="entry name" value="NAD(P)-binding Rossmann-fold domains"/>
    <property type="match status" value="1"/>
</dbReference>
<dbReference type="GO" id="GO:0008270">
    <property type="term" value="F:zinc ion binding"/>
    <property type="evidence" value="ECO:0007669"/>
    <property type="project" value="InterPro"/>
</dbReference>